<protein>
    <submittedName>
        <fullName evidence="8">Uracil/xanthine transporter</fullName>
    </submittedName>
</protein>
<evidence type="ECO:0000256" key="7">
    <source>
        <dbReference type="SAM" id="Phobius"/>
    </source>
</evidence>
<feature type="transmembrane region" description="Helical" evidence="7">
    <location>
        <begin position="340"/>
        <end position="357"/>
    </location>
</feature>
<feature type="transmembrane region" description="Helical" evidence="7">
    <location>
        <begin position="187"/>
        <end position="204"/>
    </location>
</feature>
<feature type="transmembrane region" description="Helical" evidence="7">
    <location>
        <begin position="128"/>
        <end position="150"/>
    </location>
</feature>
<accession>A0A1B9AFZ3</accession>
<evidence type="ECO:0000256" key="2">
    <source>
        <dbReference type="ARBA" id="ARBA00008821"/>
    </source>
</evidence>
<keyword evidence="3" id="KW-0813">Transport</keyword>
<sequence>MKALRAFPTGMAAIQWVFFIFANTIVVPVSIGAAFDLSAEEVAMTLRSSLIFTGAACVLQGLWGHRYPLMEGHSGLMWGLLLNLSASAAALGMDLQTIGGGIATGMMASAVFMVAAGLLGLSSLIQKVFTPMVMSVYLFLLSAQLIFIFFTGMLKLTPDGTLDVPVSLLSVGIVLLVTILKVKGKGSVSNFSILIGIIVGWIVYDLLFPDDTALSASGQSFSMFPLGTPNLEWGIILTTFIAGVLNLSNTIASIQAAARLYNDKPEETRYNRSFTLTGLYTAAGSFLGLVPYAPFTSTIGFLESTRILDRVPFLIGGGLFSLLGLIPVVGSFFATMPITIGNAVLFVAYLQLFGTALQSLQGTIFNSNTIFRIAMPVLTGISLMAVDPVIFSQLPVYVQPLFSNGLIMGVLLSVALELSVNWERYAASSAYEK</sequence>
<evidence type="ECO:0000313" key="8">
    <source>
        <dbReference type="EMBL" id="OCA82747.1"/>
    </source>
</evidence>
<reference evidence="9" key="1">
    <citation type="submission" date="2016-05" db="EMBL/GenBank/DDBJ databases">
        <authorList>
            <person name="Liu B."/>
            <person name="Wang J."/>
            <person name="Zhu Y."/>
            <person name="Liu G."/>
            <person name="Chen Q."/>
            <person name="Chen Z."/>
            <person name="Lan J."/>
            <person name="Che J."/>
            <person name="Ge C."/>
            <person name="Shi H."/>
            <person name="Pan Z."/>
            <person name="Liu X."/>
        </authorList>
    </citation>
    <scope>NUCLEOTIDE SEQUENCE [LARGE SCALE GENOMIC DNA]</scope>
    <source>
        <strain evidence="9">FJAT-27215</strain>
    </source>
</reference>
<evidence type="ECO:0000313" key="9">
    <source>
        <dbReference type="Proteomes" id="UP000092578"/>
    </source>
</evidence>
<dbReference type="RefSeq" id="WP_065411822.1">
    <property type="nucleotide sequence ID" value="NZ_MAYT01000029.1"/>
</dbReference>
<feature type="transmembrane region" description="Helical" evidence="7">
    <location>
        <begin position="75"/>
        <end position="92"/>
    </location>
</feature>
<feature type="transmembrane region" description="Helical" evidence="7">
    <location>
        <begin position="369"/>
        <end position="389"/>
    </location>
</feature>
<comment type="similarity">
    <text evidence="2">Belongs to the nucleobase:cation symporter-2 (NCS2) (TC 2.A.40) family.</text>
</comment>
<dbReference type="PANTHER" id="PTHR42810">
    <property type="entry name" value="PURINE PERMEASE C1399.01C-RELATED"/>
    <property type="match status" value="1"/>
</dbReference>
<evidence type="ECO:0000256" key="3">
    <source>
        <dbReference type="ARBA" id="ARBA00022448"/>
    </source>
</evidence>
<feature type="transmembrane region" description="Helical" evidence="7">
    <location>
        <begin position="273"/>
        <end position="293"/>
    </location>
</feature>
<dbReference type="EMBL" id="MAYT01000029">
    <property type="protein sequence ID" value="OCA82747.1"/>
    <property type="molecule type" value="Genomic_DNA"/>
</dbReference>
<dbReference type="Proteomes" id="UP000092578">
    <property type="component" value="Unassembled WGS sequence"/>
</dbReference>
<dbReference type="GO" id="GO:0042907">
    <property type="term" value="F:xanthine transmembrane transporter activity"/>
    <property type="evidence" value="ECO:0007669"/>
    <property type="project" value="TreeGrafter"/>
</dbReference>
<keyword evidence="5 7" id="KW-1133">Transmembrane helix</keyword>
<organism evidence="8 9">
    <name type="scientific">Pseudobacillus wudalianchiensis</name>
    <dbReference type="NCBI Taxonomy" id="1743143"/>
    <lineage>
        <taxon>Bacteria</taxon>
        <taxon>Bacillati</taxon>
        <taxon>Bacillota</taxon>
        <taxon>Bacilli</taxon>
        <taxon>Bacillales</taxon>
        <taxon>Bacillaceae</taxon>
        <taxon>Pseudobacillus</taxon>
    </lineage>
</organism>
<feature type="transmembrane region" description="Helical" evidence="7">
    <location>
        <begin position="401"/>
        <end position="420"/>
    </location>
</feature>
<proteinExistence type="inferred from homology"/>
<feature type="transmembrane region" description="Helical" evidence="7">
    <location>
        <begin position="162"/>
        <end position="180"/>
    </location>
</feature>
<dbReference type="NCBIfam" id="NF008502">
    <property type="entry name" value="PRK11412.1"/>
    <property type="match status" value="1"/>
</dbReference>
<dbReference type="NCBIfam" id="NF037981">
    <property type="entry name" value="NCS2_1"/>
    <property type="match status" value="1"/>
</dbReference>
<evidence type="ECO:0000256" key="1">
    <source>
        <dbReference type="ARBA" id="ARBA00004141"/>
    </source>
</evidence>
<feature type="transmembrane region" description="Helical" evidence="7">
    <location>
        <begin position="313"/>
        <end position="333"/>
    </location>
</feature>
<evidence type="ECO:0000256" key="4">
    <source>
        <dbReference type="ARBA" id="ARBA00022692"/>
    </source>
</evidence>
<dbReference type="Pfam" id="PF00860">
    <property type="entry name" value="Xan_ur_permease"/>
    <property type="match status" value="1"/>
</dbReference>
<keyword evidence="4 7" id="KW-0812">Transmembrane</keyword>
<feature type="transmembrane region" description="Helical" evidence="7">
    <location>
        <begin position="233"/>
        <end position="252"/>
    </location>
</feature>
<dbReference type="AlphaFoldDB" id="A0A1B9AFZ3"/>
<dbReference type="PANTHER" id="PTHR42810:SF6">
    <property type="entry name" value="PURINE PERMEASE YBBY-RELATED"/>
    <property type="match status" value="1"/>
</dbReference>
<evidence type="ECO:0000256" key="5">
    <source>
        <dbReference type="ARBA" id="ARBA00022989"/>
    </source>
</evidence>
<feature type="transmembrane region" description="Helical" evidence="7">
    <location>
        <begin position="12"/>
        <end position="34"/>
    </location>
</feature>
<gene>
    <name evidence="8" type="ORF">A8F95_13445</name>
</gene>
<feature type="transmembrane region" description="Helical" evidence="7">
    <location>
        <begin position="98"/>
        <end position="121"/>
    </location>
</feature>
<comment type="subcellular location">
    <subcellularLocation>
        <location evidence="1">Membrane</location>
        <topology evidence="1">Multi-pass membrane protein</topology>
    </subcellularLocation>
</comment>
<keyword evidence="9" id="KW-1185">Reference proteome</keyword>
<evidence type="ECO:0000256" key="6">
    <source>
        <dbReference type="ARBA" id="ARBA00023136"/>
    </source>
</evidence>
<dbReference type="InterPro" id="IPR006043">
    <property type="entry name" value="NCS2"/>
</dbReference>
<keyword evidence="6 7" id="KW-0472">Membrane</keyword>
<comment type="caution">
    <text evidence="8">The sequence shown here is derived from an EMBL/GenBank/DDBJ whole genome shotgun (WGS) entry which is preliminary data.</text>
</comment>
<feature type="transmembrane region" description="Helical" evidence="7">
    <location>
        <begin position="46"/>
        <end position="63"/>
    </location>
</feature>
<name>A0A1B9AFZ3_9BACI</name>
<dbReference type="GO" id="GO:0005886">
    <property type="term" value="C:plasma membrane"/>
    <property type="evidence" value="ECO:0007669"/>
    <property type="project" value="TreeGrafter"/>
</dbReference>